<gene>
    <name evidence="1" type="ORF">HQ865_10130</name>
</gene>
<dbReference type="AlphaFoldDB" id="A0A7D4ULL2"/>
<dbReference type="KEGG" id="mmab:HQ865_10130"/>
<evidence type="ECO:0000313" key="1">
    <source>
        <dbReference type="EMBL" id="QKJ30101.1"/>
    </source>
</evidence>
<dbReference type="PROSITE" id="PS51257">
    <property type="entry name" value="PROKAR_LIPOPROTEIN"/>
    <property type="match status" value="1"/>
</dbReference>
<sequence length="163" mass="18069">MKTPIYTLAFVASIFLFSCGQGKKSNAINMGHLSEGKHCYVAALEGDSATLTFDIDKYGSIKGQLNINYQKADSAVASRENTAGDLIKGEFRGDTLFADYSFKSGKTGKEKYANPVALLHKGDTLVMGRGRIYEYLGRTYFDPKTPIDFSKSKFRFMPVECKK</sequence>
<name>A0A7D4ULL2_9SPHI</name>
<dbReference type="EMBL" id="CP054139">
    <property type="protein sequence ID" value="QKJ30101.1"/>
    <property type="molecule type" value="Genomic_DNA"/>
</dbReference>
<keyword evidence="2" id="KW-1185">Reference proteome</keyword>
<accession>A0A7D4ULL2</accession>
<proteinExistence type="predicted"/>
<dbReference type="RefSeq" id="WP_173414791.1">
    <property type="nucleotide sequence ID" value="NZ_CP054139.1"/>
</dbReference>
<protein>
    <submittedName>
        <fullName evidence="1">Uncharacterized protein</fullName>
    </submittedName>
</protein>
<reference evidence="1 2" key="1">
    <citation type="submission" date="2020-05" db="EMBL/GenBank/DDBJ databases">
        <title>Mucilaginibacter mali sp. nov.</title>
        <authorList>
            <person name="Kim H.S."/>
            <person name="Lee K.C."/>
            <person name="Suh M.K."/>
            <person name="Kim J.-S."/>
            <person name="Han K.-I."/>
            <person name="Eom M.K."/>
            <person name="Shin Y.K."/>
            <person name="Lee J.-S."/>
        </authorList>
    </citation>
    <scope>NUCLEOTIDE SEQUENCE [LARGE SCALE GENOMIC DNA]</scope>
    <source>
        <strain evidence="1 2">G2-14</strain>
    </source>
</reference>
<organism evidence="1 2">
    <name type="scientific">Mucilaginibacter mali</name>
    <dbReference type="NCBI Taxonomy" id="2740462"/>
    <lineage>
        <taxon>Bacteria</taxon>
        <taxon>Pseudomonadati</taxon>
        <taxon>Bacteroidota</taxon>
        <taxon>Sphingobacteriia</taxon>
        <taxon>Sphingobacteriales</taxon>
        <taxon>Sphingobacteriaceae</taxon>
        <taxon>Mucilaginibacter</taxon>
    </lineage>
</organism>
<evidence type="ECO:0000313" key="2">
    <source>
        <dbReference type="Proteomes" id="UP000505355"/>
    </source>
</evidence>
<dbReference type="Proteomes" id="UP000505355">
    <property type="component" value="Chromosome"/>
</dbReference>